<dbReference type="Gene3D" id="1.10.287.950">
    <property type="entry name" value="Methyl-accepting chemotaxis protein"/>
    <property type="match status" value="1"/>
</dbReference>
<dbReference type="PANTHER" id="PTHR32089">
    <property type="entry name" value="METHYL-ACCEPTING CHEMOTAXIS PROTEIN MCPB"/>
    <property type="match status" value="1"/>
</dbReference>
<sequence>MFRKKSMTPPTTISEQQHTAVLQELAQLKQAMQQKEDALDVKNALLDFVLAHIELINFQTMLNIERVADGVHMISSNCRQLAASSEEMLTTEQTINANMQEVQAIAQELTMRMQEVVASSAKVSYRITDGKQAMEYLHNELLKMNDITTSVSSIADQTRLLALNASIEAARAGEHGKGFSVVASEVGKLANHSKESLSEVVTIRAVIEERSTEVTHNMQHVEKFTLKLVDEVKRDVTTLGTTVDQLQEASVGLDEMTQASEQSAVAIEQLAQVTEDLSETSRFSQMIQEQFSQVMATVCPTIEAPRQASLISQLSARLSDHANFLRATIAKAGKGGVVAAHTECKFGRWYYENKANFGHIRAFQAIEKPHEYVHLAGQQLLAQASIQNVREFVQHSLAILQGFIELIDVLRKTAHAS</sequence>
<dbReference type="OrthoDB" id="266313at2"/>
<accession>A0A921NA05</accession>
<keyword evidence="1 3" id="KW-0807">Transducer</keyword>
<organism evidence="6 7">
    <name type="scientific">Metalysinibacillus jejuensis</name>
    <dbReference type="NCBI Taxonomy" id="914327"/>
    <lineage>
        <taxon>Bacteria</taxon>
        <taxon>Bacillati</taxon>
        <taxon>Bacillota</taxon>
        <taxon>Bacilli</taxon>
        <taxon>Bacillales</taxon>
        <taxon>Caryophanaceae</taxon>
        <taxon>Metalysinibacillus</taxon>
    </lineage>
</organism>
<dbReference type="AlphaFoldDB" id="A0A921NA05"/>
<keyword evidence="4" id="KW-0175">Coiled coil</keyword>
<dbReference type="Proteomes" id="UP000700212">
    <property type="component" value="Unassembled WGS sequence"/>
</dbReference>
<evidence type="ECO:0000256" key="4">
    <source>
        <dbReference type="SAM" id="Coils"/>
    </source>
</evidence>
<comment type="similarity">
    <text evidence="2">Belongs to the methyl-accepting chemotaxis (MCP) protein family.</text>
</comment>
<dbReference type="InterPro" id="IPR004089">
    <property type="entry name" value="MCPsignal_dom"/>
</dbReference>
<dbReference type="PRINTS" id="PR00260">
    <property type="entry name" value="CHEMTRNSDUCR"/>
</dbReference>
<evidence type="ECO:0000313" key="6">
    <source>
        <dbReference type="EMBL" id="HJH10662.1"/>
    </source>
</evidence>
<reference evidence="6" key="1">
    <citation type="journal article" date="2021" name="PeerJ">
        <title>Extensive microbial diversity within the chicken gut microbiome revealed by metagenomics and culture.</title>
        <authorList>
            <person name="Gilroy R."/>
            <person name="Ravi A."/>
            <person name="Getino M."/>
            <person name="Pursley I."/>
            <person name="Horton D.L."/>
            <person name="Alikhan N.F."/>
            <person name="Baker D."/>
            <person name="Gharbi K."/>
            <person name="Hall N."/>
            <person name="Watson M."/>
            <person name="Adriaenssens E.M."/>
            <person name="Foster-Nyarko E."/>
            <person name="Jarju S."/>
            <person name="Secka A."/>
            <person name="Antonio M."/>
            <person name="Oren A."/>
            <person name="Chaudhuri R.R."/>
            <person name="La Ragione R."/>
            <person name="Hildebrand F."/>
            <person name="Pallen M.J."/>
        </authorList>
    </citation>
    <scope>NUCLEOTIDE SEQUENCE</scope>
    <source>
        <strain evidence="6">CHK160-4876</strain>
    </source>
</reference>
<dbReference type="Pfam" id="PF13682">
    <property type="entry name" value="CZB"/>
    <property type="match status" value="1"/>
</dbReference>
<name>A0A921NA05_9BACL</name>
<evidence type="ECO:0000313" key="7">
    <source>
        <dbReference type="Proteomes" id="UP000700212"/>
    </source>
</evidence>
<dbReference type="SUPFAM" id="SSF58104">
    <property type="entry name" value="Methyl-accepting chemotaxis protein (MCP) signaling domain"/>
    <property type="match status" value="1"/>
</dbReference>
<reference evidence="6" key="2">
    <citation type="submission" date="2021-09" db="EMBL/GenBank/DDBJ databases">
        <authorList>
            <person name="Gilroy R."/>
        </authorList>
    </citation>
    <scope>NUCLEOTIDE SEQUENCE</scope>
    <source>
        <strain evidence="6">CHK160-4876</strain>
    </source>
</reference>
<dbReference type="GO" id="GO:0004888">
    <property type="term" value="F:transmembrane signaling receptor activity"/>
    <property type="evidence" value="ECO:0007669"/>
    <property type="project" value="InterPro"/>
</dbReference>
<dbReference type="InterPro" id="IPR025991">
    <property type="entry name" value="Chemoreceptor_zinc-bind_dom"/>
</dbReference>
<feature type="coiled-coil region" evidence="4">
    <location>
        <begin position="18"/>
        <end position="45"/>
    </location>
</feature>
<dbReference type="PROSITE" id="PS50111">
    <property type="entry name" value="CHEMOTAXIS_TRANSDUC_2"/>
    <property type="match status" value="1"/>
</dbReference>
<dbReference type="PANTHER" id="PTHR32089:SF112">
    <property type="entry name" value="LYSOZYME-LIKE PROTEIN-RELATED"/>
    <property type="match status" value="1"/>
</dbReference>
<dbReference type="EMBL" id="DYTV01000036">
    <property type="protein sequence ID" value="HJH10662.1"/>
    <property type="molecule type" value="Genomic_DNA"/>
</dbReference>
<dbReference type="GO" id="GO:0007165">
    <property type="term" value="P:signal transduction"/>
    <property type="evidence" value="ECO:0007669"/>
    <property type="project" value="UniProtKB-KW"/>
</dbReference>
<gene>
    <name evidence="6" type="ORF">K8V30_03020</name>
</gene>
<dbReference type="Pfam" id="PF00015">
    <property type="entry name" value="MCPsignal"/>
    <property type="match status" value="1"/>
</dbReference>
<proteinExistence type="inferred from homology"/>
<evidence type="ECO:0000259" key="5">
    <source>
        <dbReference type="PROSITE" id="PS50111"/>
    </source>
</evidence>
<dbReference type="GO" id="GO:0016020">
    <property type="term" value="C:membrane"/>
    <property type="evidence" value="ECO:0007669"/>
    <property type="project" value="InterPro"/>
</dbReference>
<protein>
    <submittedName>
        <fullName evidence="6">Methyl-accepting chemotaxis protein</fullName>
    </submittedName>
</protein>
<evidence type="ECO:0000256" key="2">
    <source>
        <dbReference type="ARBA" id="ARBA00029447"/>
    </source>
</evidence>
<evidence type="ECO:0000256" key="1">
    <source>
        <dbReference type="ARBA" id="ARBA00023224"/>
    </source>
</evidence>
<dbReference type="InterPro" id="IPR004090">
    <property type="entry name" value="Chemotax_Me-accpt_rcpt"/>
</dbReference>
<evidence type="ECO:0000256" key="3">
    <source>
        <dbReference type="PROSITE-ProRule" id="PRU00284"/>
    </source>
</evidence>
<comment type="caution">
    <text evidence="6">The sequence shown here is derived from an EMBL/GenBank/DDBJ whole genome shotgun (WGS) entry which is preliminary data.</text>
</comment>
<dbReference type="GO" id="GO:0006935">
    <property type="term" value="P:chemotaxis"/>
    <property type="evidence" value="ECO:0007669"/>
    <property type="project" value="InterPro"/>
</dbReference>
<dbReference type="RefSeq" id="WP_108307610.1">
    <property type="nucleotide sequence ID" value="NZ_QAFW01000037.1"/>
</dbReference>
<dbReference type="Gene3D" id="1.20.120.30">
    <property type="entry name" value="Aspartate receptor, ligand-binding domain"/>
    <property type="match status" value="1"/>
</dbReference>
<feature type="domain" description="Methyl-accepting transducer" evidence="5">
    <location>
        <begin position="56"/>
        <end position="278"/>
    </location>
</feature>
<dbReference type="SMART" id="SM00283">
    <property type="entry name" value="MA"/>
    <property type="match status" value="1"/>
</dbReference>